<dbReference type="InterPro" id="IPR036291">
    <property type="entry name" value="NAD(P)-bd_dom_sf"/>
</dbReference>
<comment type="caution">
    <text evidence="2">The sequence shown here is derived from an EMBL/GenBank/DDBJ whole genome shotgun (WGS) entry which is preliminary data.</text>
</comment>
<protein>
    <submittedName>
        <fullName evidence="2">SDR family oxidoreductase</fullName>
    </submittedName>
</protein>
<dbReference type="PRINTS" id="PR00080">
    <property type="entry name" value="SDRFAMILY"/>
</dbReference>
<gene>
    <name evidence="2" type="ORF">ACFSKQ_17820</name>
</gene>
<dbReference type="InterPro" id="IPR050259">
    <property type="entry name" value="SDR"/>
</dbReference>
<dbReference type="PANTHER" id="PTHR42879">
    <property type="entry name" value="3-OXOACYL-(ACYL-CARRIER-PROTEIN) REDUCTASE"/>
    <property type="match status" value="1"/>
</dbReference>
<dbReference type="Proteomes" id="UP001597371">
    <property type="component" value="Unassembled WGS sequence"/>
</dbReference>
<dbReference type="Pfam" id="PF13561">
    <property type="entry name" value="adh_short_C2"/>
    <property type="match status" value="1"/>
</dbReference>
<dbReference type="Gene3D" id="3.40.50.720">
    <property type="entry name" value="NAD(P)-binding Rossmann-like Domain"/>
    <property type="match status" value="1"/>
</dbReference>
<dbReference type="PRINTS" id="PR00081">
    <property type="entry name" value="GDHRDH"/>
</dbReference>
<accession>A0ABW5CPR7</accession>
<dbReference type="SUPFAM" id="SSF51735">
    <property type="entry name" value="NAD(P)-binding Rossmann-fold domains"/>
    <property type="match status" value="1"/>
</dbReference>
<dbReference type="PROSITE" id="PS00061">
    <property type="entry name" value="ADH_SHORT"/>
    <property type="match status" value="1"/>
</dbReference>
<organism evidence="2 3">
    <name type="scientific">Aureimonas populi</name>
    <dbReference type="NCBI Taxonomy" id="1701758"/>
    <lineage>
        <taxon>Bacteria</taxon>
        <taxon>Pseudomonadati</taxon>
        <taxon>Pseudomonadota</taxon>
        <taxon>Alphaproteobacteria</taxon>
        <taxon>Hyphomicrobiales</taxon>
        <taxon>Aurantimonadaceae</taxon>
        <taxon>Aureimonas</taxon>
    </lineage>
</organism>
<proteinExistence type="inferred from homology"/>
<evidence type="ECO:0000256" key="1">
    <source>
        <dbReference type="ARBA" id="ARBA00006484"/>
    </source>
</evidence>
<keyword evidence="3" id="KW-1185">Reference proteome</keyword>
<evidence type="ECO:0000313" key="2">
    <source>
        <dbReference type="EMBL" id="MFD2239309.1"/>
    </source>
</evidence>
<dbReference type="RefSeq" id="WP_245195617.1">
    <property type="nucleotide sequence ID" value="NZ_CP072611.1"/>
</dbReference>
<evidence type="ECO:0000313" key="3">
    <source>
        <dbReference type="Proteomes" id="UP001597371"/>
    </source>
</evidence>
<dbReference type="PANTHER" id="PTHR42879:SF2">
    <property type="entry name" value="3-OXOACYL-[ACYL-CARRIER-PROTEIN] REDUCTASE FABG"/>
    <property type="match status" value="1"/>
</dbReference>
<reference evidence="3" key="1">
    <citation type="journal article" date="2019" name="Int. J. Syst. Evol. Microbiol.">
        <title>The Global Catalogue of Microorganisms (GCM) 10K type strain sequencing project: providing services to taxonomists for standard genome sequencing and annotation.</title>
        <authorList>
            <consortium name="The Broad Institute Genomics Platform"/>
            <consortium name="The Broad Institute Genome Sequencing Center for Infectious Disease"/>
            <person name="Wu L."/>
            <person name="Ma J."/>
        </authorList>
    </citation>
    <scope>NUCLEOTIDE SEQUENCE [LARGE SCALE GENOMIC DNA]</scope>
    <source>
        <strain evidence="3">ZS-35-S2</strain>
    </source>
</reference>
<sequence>MLHGRTALVTGSFAGLGLGVAEALAGAGANVIVHGLCDRRTGEAAAGQLAAAYGGATMFSGADLRSVDAIEALVDTAARRFGRIDIIVNNAVLRHFKPVDEFRSDEWDASIAVNLSSAFHLARLAVPTMKAAGWGRIVNMASIYGVRGAENRIDYVTTKSALLGMTRALAIELARTGITANAVSPGTVPTEAILSRIAERARAAGRGFEEARADYLVGRNPTGRFVSVEAVGATVAFLCGPHSSDINGANMAVDGGWAAA</sequence>
<dbReference type="EMBL" id="JBHUIJ010000028">
    <property type="protein sequence ID" value="MFD2239309.1"/>
    <property type="molecule type" value="Genomic_DNA"/>
</dbReference>
<comment type="similarity">
    <text evidence="1">Belongs to the short-chain dehydrogenases/reductases (SDR) family.</text>
</comment>
<dbReference type="InterPro" id="IPR002347">
    <property type="entry name" value="SDR_fam"/>
</dbReference>
<name>A0ABW5CPR7_9HYPH</name>
<dbReference type="InterPro" id="IPR020904">
    <property type="entry name" value="Sc_DH/Rdtase_CS"/>
</dbReference>